<reference evidence="2" key="1">
    <citation type="submission" date="2016-04" db="EMBL/GenBank/DDBJ databases">
        <authorList>
            <person name="Calderon-Fernandez G.M.Sr."/>
        </authorList>
    </citation>
    <scope>NUCLEOTIDE SEQUENCE</scope>
    <source>
        <strain evidence="2">Int1</strain>
        <tissue evidence="2">Integument</tissue>
    </source>
</reference>
<dbReference type="EMBL" id="GEMB01007652">
    <property type="protein sequence ID" value="JAR95784.1"/>
    <property type="molecule type" value="Transcribed_RNA"/>
</dbReference>
<name>A0A170UD23_TRIIF</name>
<organism evidence="2">
    <name type="scientific">Triatoma infestans</name>
    <name type="common">Assassin bug</name>
    <dbReference type="NCBI Taxonomy" id="30076"/>
    <lineage>
        <taxon>Eukaryota</taxon>
        <taxon>Metazoa</taxon>
        <taxon>Ecdysozoa</taxon>
        <taxon>Arthropoda</taxon>
        <taxon>Hexapoda</taxon>
        <taxon>Insecta</taxon>
        <taxon>Pterygota</taxon>
        <taxon>Neoptera</taxon>
        <taxon>Paraneoptera</taxon>
        <taxon>Hemiptera</taxon>
        <taxon>Heteroptera</taxon>
        <taxon>Panheteroptera</taxon>
        <taxon>Cimicomorpha</taxon>
        <taxon>Reduviidae</taxon>
        <taxon>Triatominae</taxon>
        <taxon>Triatoma</taxon>
    </lineage>
</organism>
<evidence type="ECO:0000256" key="1">
    <source>
        <dbReference type="SAM" id="MobiDB-lite"/>
    </source>
</evidence>
<dbReference type="AlphaFoldDB" id="A0A170UD23"/>
<feature type="compositionally biased region" description="Polar residues" evidence="1">
    <location>
        <begin position="108"/>
        <end position="121"/>
    </location>
</feature>
<reference evidence="2" key="2">
    <citation type="journal article" date="2017" name="J. Med. Entomol.">
        <title>Transcriptome Analysis of the Triatoma infestans (Hemiptera: Reduviidae) Integument.</title>
        <authorList>
            <person name="Calderon-Fernandez G.M."/>
            <person name="Moriconi D.E."/>
            <person name="Dulbecco A.B."/>
            <person name="Juarez M.P."/>
        </authorList>
    </citation>
    <scope>NUCLEOTIDE SEQUENCE</scope>
    <source>
        <strain evidence="2">Int1</strain>
        <tissue evidence="2">Integument</tissue>
    </source>
</reference>
<feature type="non-terminal residue" evidence="2">
    <location>
        <position position="1"/>
    </location>
</feature>
<sequence>GDITGGTIGQPVIAAVCSLTNQATTSDNNNHHHHHCPHQTSERTDEYGLLGEEVAIRIRQLPTKYARCIVQYKIQRLLFEAALGKYDHPPTGAAPYILPDNHKFSKTESLNLHENSASSGSPARHISVLKAENS</sequence>
<feature type="region of interest" description="Disordered" evidence="1">
    <location>
        <begin position="108"/>
        <end position="134"/>
    </location>
</feature>
<accession>A0A170UD23</accession>
<evidence type="ECO:0000313" key="2">
    <source>
        <dbReference type="EMBL" id="JAR95784.1"/>
    </source>
</evidence>
<proteinExistence type="predicted"/>
<protein>
    <submittedName>
        <fullName evidence="2">Uncharacterized protein</fullName>
    </submittedName>
</protein>